<accession>A0A0C2NUE5</accession>
<gene>
    <name evidence="1" type="ORF">OJ16_06065</name>
</gene>
<reference evidence="1 2" key="1">
    <citation type="submission" date="2014-11" db="EMBL/GenBank/DDBJ databases">
        <title>Draft Genome Sequence of Vibrio piscirenalis strains CECT 8603T and CECT 8604, two marine Gammaproteobacterium isolated from cultured gilthead sea bream (Sparus aurata).</title>
        <authorList>
            <person name="Arahal D.R."/>
            <person name="Rodrigo-Torres L."/>
            <person name="Lucena T."/>
            <person name="Pujalte M.J."/>
        </authorList>
    </citation>
    <scope>NUCLEOTIDE SEQUENCE [LARGE SCALE GENOMIC DNA]</scope>
    <source>
        <strain evidence="1 2">DCR 1-4-2</strain>
    </source>
</reference>
<comment type="caution">
    <text evidence="1">The sequence shown here is derived from an EMBL/GenBank/DDBJ whole genome shotgun (WGS) entry which is preliminary data.</text>
</comment>
<dbReference type="OrthoDB" id="6488871at2"/>
<dbReference type="Proteomes" id="UP000031672">
    <property type="component" value="Unassembled WGS sequence"/>
</dbReference>
<evidence type="ECO:0000313" key="2">
    <source>
        <dbReference type="Proteomes" id="UP000031672"/>
    </source>
</evidence>
<organism evidence="1 2">
    <name type="scientific">Vibrio renipiscarius</name>
    <dbReference type="NCBI Taxonomy" id="1461322"/>
    <lineage>
        <taxon>Bacteria</taxon>
        <taxon>Pseudomonadati</taxon>
        <taxon>Pseudomonadota</taxon>
        <taxon>Gammaproteobacteria</taxon>
        <taxon>Vibrionales</taxon>
        <taxon>Vibrionaceae</taxon>
        <taxon>Vibrio</taxon>
    </lineage>
</organism>
<protein>
    <submittedName>
        <fullName evidence="1">Transporter</fullName>
    </submittedName>
</protein>
<dbReference type="EMBL" id="JTKH01000006">
    <property type="protein sequence ID" value="KII81083.1"/>
    <property type="molecule type" value="Genomic_DNA"/>
</dbReference>
<dbReference type="STRING" id="1461322.OJ16_06065"/>
<name>A0A0C2KFW2_9VIBR</name>
<dbReference type="RefSeq" id="WP_040988852.1">
    <property type="nucleotide sequence ID" value="NZ_JBFRUC010000015.1"/>
</dbReference>
<proteinExistence type="predicted"/>
<sequence>MECQGKTCVVFDYTSFLGEECSKKWTFLEALSTIAPIFSLAWNDTIKTTCGPEERLWEQAMKSLSASHSDEANINMLVKLAKTEGIQELKLVMPYELEKDQIERLQQQLSVSIKNLDQDEFMITL</sequence>
<evidence type="ECO:0000313" key="1">
    <source>
        <dbReference type="EMBL" id="KII81083.1"/>
    </source>
</evidence>
<keyword evidence="2" id="KW-1185">Reference proteome</keyword>
<accession>A0A0C2KFW2</accession>
<dbReference type="AlphaFoldDB" id="A0A0C2KFW2"/>